<organism evidence="2">
    <name type="scientific">Grammatophora oceanica</name>
    <dbReference type="NCBI Taxonomy" id="210454"/>
    <lineage>
        <taxon>Eukaryota</taxon>
        <taxon>Sar</taxon>
        <taxon>Stramenopiles</taxon>
        <taxon>Ochrophyta</taxon>
        <taxon>Bacillariophyta</taxon>
        <taxon>Fragilariophyceae</taxon>
        <taxon>Fragilariophycidae</taxon>
        <taxon>Rhabdonematales</taxon>
        <taxon>Grammatophoraceae</taxon>
        <taxon>Grammatophora</taxon>
    </lineage>
</organism>
<gene>
    <name evidence="2" type="ORF">GOCE00092_LOCUS1650</name>
</gene>
<feature type="region of interest" description="Disordered" evidence="1">
    <location>
        <begin position="162"/>
        <end position="194"/>
    </location>
</feature>
<evidence type="ECO:0000256" key="1">
    <source>
        <dbReference type="SAM" id="MobiDB-lite"/>
    </source>
</evidence>
<reference evidence="2" key="1">
    <citation type="submission" date="2021-01" db="EMBL/GenBank/DDBJ databases">
        <authorList>
            <person name="Corre E."/>
            <person name="Pelletier E."/>
            <person name="Niang G."/>
            <person name="Scheremetjew M."/>
            <person name="Finn R."/>
            <person name="Kale V."/>
            <person name="Holt S."/>
            <person name="Cochrane G."/>
            <person name="Meng A."/>
            <person name="Brown T."/>
            <person name="Cohen L."/>
        </authorList>
    </citation>
    <scope>NUCLEOTIDE SEQUENCE</scope>
    <source>
        <strain evidence="2">CCMP 410</strain>
    </source>
</reference>
<name>A0A7S1Y2H8_9STRA</name>
<sequence length="353" mass="39586">MRSYKATAQDQASIAASQLFVALNRTVPQGTPCRRNMALFVPDQQVIRDQQLLIAQQGRVIDHLEKSLSVHKQNVATLTDDLGKTRHRLASMKREKDLLAEEVSFLSSLVVSEVPEQYTCPVQQSTVFLPPHSTTRKESRLDDEFLCDSILGDLRRLDCHSSTVSSLDNDNSLTGKDEEYYDDDSSASESVIGEGSTWPLGQLNKKTAMEVQPQHHSLYRKSCEGLRSSKRHDNLLNLLLPHERTEGVPRIIFVKKQPERCGKGEMFGGRKQCGTSHARQERNAMFSSMVGNIDSLILSKKKRSRQQSQQRGEGVARSTLPRYALLGADPELLHRNPASCPSSNKKPRFCKSV</sequence>
<protein>
    <submittedName>
        <fullName evidence="2">Uncharacterized protein</fullName>
    </submittedName>
</protein>
<dbReference type="EMBL" id="HBGK01003061">
    <property type="protein sequence ID" value="CAD9272743.1"/>
    <property type="molecule type" value="Transcribed_RNA"/>
</dbReference>
<dbReference type="AlphaFoldDB" id="A0A7S1Y2H8"/>
<proteinExistence type="predicted"/>
<feature type="compositionally biased region" description="Polar residues" evidence="1">
    <location>
        <begin position="162"/>
        <end position="174"/>
    </location>
</feature>
<evidence type="ECO:0000313" key="2">
    <source>
        <dbReference type="EMBL" id="CAD9272743.1"/>
    </source>
</evidence>
<feature type="region of interest" description="Disordered" evidence="1">
    <location>
        <begin position="300"/>
        <end position="321"/>
    </location>
</feature>
<feature type="region of interest" description="Disordered" evidence="1">
    <location>
        <begin position="333"/>
        <end position="353"/>
    </location>
</feature>
<accession>A0A7S1Y2H8</accession>